<gene>
    <name evidence="1" type="ORF">DFH05DRAFT_1364331</name>
</gene>
<evidence type="ECO:0000313" key="2">
    <source>
        <dbReference type="Proteomes" id="UP001142393"/>
    </source>
</evidence>
<reference evidence="1 2" key="1">
    <citation type="journal article" date="2023" name="Proc. Natl. Acad. Sci. U.S.A.">
        <title>A global phylogenomic analysis of the shiitake genus Lentinula.</title>
        <authorList>
            <person name="Sierra-Patev S."/>
            <person name="Min B."/>
            <person name="Naranjo-Ortiz M."/>
            <person name="Looney B."/>
            <person name="Konkel Z."/>
            <person name="Slot J.C."/>
            <person name="Sakamoto Y."/>
            <person name="Steenwyk J.L."/>
            <person name="Rokas A."/>
            <person name="Carro J."/>
            <person name="Camarero S."/>
            <person name="Ferreira P."/>
            <person name="Molpeceres G."/>
            <person name="Ruiz-Duenas F.J."/>
            <person name="Serrano A."/>
            <person name="Henrissat B."/>
            <person name="Drula E."/>
            <person name="Hughes K.W."/>
            <person name="Mata J.L."/>
            <person name="Ishikawa N.K."/>
            <person name="Vargas-Isla R."/>
            <person name="Ushijima S."/>
            <person name="Smith C.A."/>
            <person name="Donoghue J."/>
            <person name="Ahrendt S."/>
            <person name="Andreopoulos W."/>
            <person name="He G."/>
            <person name="LaButti K."/>
            <person name="Lipzen A."/>
            <person name="Ng V."/>
            <person name="Riley R."/>
            <person name="Sandor L."/>
            <person name="Barry K."/>
            <person name="Martinez A.T."/>
            <person name="Xiao Y."/>
            <person name="Gibbons J.G."/>
            <person name="Terashima K."/>
            <person name="Grigoriev I.V."/>
            <person name="Hibbett D."/>
        </authorList>
    </citation>
    <scope>NUCLEOTIDE SEQUENCE [LARGE SCALE GENOMIC DNA]</scope>
    <source>
        <strain evidence="1 2">TFB7810</strain>
    </source>
</reference>
<feature type="non-terminal residue" evidence="1">
    <location>
        <position position="89"/>
    </location>
</feature>
<dbReference type="EMBL" id="JANVFU010000009">
    <property type="protein sequence ID" value="KAJ3743022.1"/>
    <property type="molecule type" value="Genomic_DNA"/>
</dbReference>
<accession>A0A9W8TW89</accession>
<protein>
    <submittedName>
        <fullName evidence="1">Uncharacterized protein</fullName>
    </submittedName>
</protein>
<name>A0A9W8TW89_9AGAR</name>
<organism evidence="1 2">
    <name type="scientific">Lentinula detonsa</name>
    <dbReference type="NCBI Taxonomy" id="2804962"/>
    <lineage>
        <taxon>Eukaryota</taxon>
        <taxon>Fungi</taxon>
        <taxon>Dikarya</taxon>
        <taxon>Basidiomycota</taxon>
        <taxon>Agaricomycotina</taxon>
        <taxon>Agaricomycetes</taxon>
        <taxon>Agaricomycetidae</taxon>
        <taxon>Agaricales</taxon>
        <taxon>Marasmiineae</taxon>
        <taxon>Omphalotaceae</taxon>
        <taxon>Lentinula</taxon>
    </lineage>
</organism>
<evidence type="ECO:0000313" key="1">
    <source>
        <dbReference type="EMBL" id="KAJ3743022.1"/>
    </source>
</evidence>
<sequence length="89" mass="10423">SLLTAWSNEELERWVNAYQEDPHFVNVIQTRKLETDMNRPIHPQYFIAEDNLIYFEDVLGNLRLCVPRTLRAEIMNEVHNTITEAAHAG</sequence>
<keyword evidence="2" id="KW-1185">Reference proteome</keyword>
<feature type="non-terminal residue" evidence="1">
    <location>
        <position position="1"/>
    </location>
</feature>
<dbReference type="Proteomes" id="UP001142393">
    <property type="component" value="Unassembled WGS sequence"/>
</dbReference>
<proteinExistence type="predicted"/>
<comment type="caution">
    <text evidence="1">The sequence shown here is derived from an EMBL/GenBank/DDBJ whole genome shotgun (WGS) entry which is preliminary data.</text>
</comment>
<dbReference type="Gene3D" id="1.10.340.70">
    <property type="match status" value="1"/>
</dbReference>
<dbReference type="AlphaFoldDB" id="A0A9W8TW89"/>